<sequence>MFATFKVSKTDIGATKAICLWDDDEEQDPSSYESEAATAISPSPYRAHVPGTPLTFIGLKLPAYTEQTRRGPIPNPTIKATHLDFLVHTFDVIQGLSWADPEYSLVSLGFQDAIHNPCLMYAFAACGAAVLAKGDSRWEAVCLAHHTRSIELVSTALRSNLVLTACDSTWLLAAINALHIFETLRTYDSQPNTFHLTAAVELCTKQIEDGRALTIFQHKVLGEVIFQLVIATMLHDVINWIFRLSYLRLRVPLSGSHLSEARTIVASLERWQPSSPILGSGEDGVRIPAEVISTAGIYRCACLIYAHKLVDCTLSSSDAIIAVYVRSGVDLLANIHASNPRDTSVTIWAVFIIALATGTTEDRIICRRALQYLLSTFGIGCIRGILDLLSYALEDDSTSHYGTAGLDVLFRDDLLGQIIF</sequence>
<dbReference type="Proteomes" id="UP000053328">
    <property type="component" value="Unassembled WGS sequence"/>
</dbReference>
<accession>A0A0D2B314</accession>
<dbReference type="PANTHER" id="PTHR37534">
    <property type="entry name" value="TRANSCRIPTIONAL ACTIVATOR PROTEIN UGA3"/>
    <property type="match status" value="1"/>
</dbReference>
<dbReference type="HOGENOM" id="CLU_694446_0_0_1"/>
<evidence type="ECO:0000313" key="3">
    <source>
        <dbReference type="EMBL" id="KIW13323.1"/>
    </source>
</evidence>
<keyword evidence="4" id="KW-1185">Reference proteome</keyword>
<dbReference type="VEuPathDB" id="FungiDB:PV08_08511"/>
<dbReference type="AlphaFoldDB" id="A0A0D2B314"/>
<dbReference type="GO" id="GO:0005634">
    <property type="term" value="C:nucleus"/>
    <property type="evidence" value="ECO:0007669"/>
    <property type="project" value="UniProtKB-SubCell"/>
</dbReference>
<name>A0A0D2B314_9EURO</name>
<dbReference type="InterPro" id="IPR021858">
    <property type="entry name" value="Fun_TF"/>
</dbReference>
<evidence type="ECO:0000256" key="2">
    <source>
        <dbReference type="ARBA" id="ARBA00023242"/>
    </source>
</evidence>
<protein>
    <recommendedName>
        <fullName evidence="5">Transcription factor domain-containing protein</fullName>
    </recommendedName>
</protein>
<dbReference type="RefSeq" id="XP_016233539.1">
    <property type="nucleotide sequence ID" value="XM_016382836.1"/>
</dbReference>
<comment type="subcellular location">
    <subcellularLocation>
        <location evidence="1">Nucleus</location>
    </subcellularLocation>
</comment>
<gene>
    <name evidence="3" type="ORF">PV08_08511</name>
</gene>
<evidence type="ECO:0000313" key="4">
    <source>
        <dbReference type="Proteomes" id="UP000053328"/>
    </source>
</evidence>
<dbReference type="PANTHER" id="PTHR37534:SF46">
    <property type="entry name" value="ZN(II)2CYS6 TRANSCRIPTION FACTOR (EUROFUNG)"/>
    <property type="match status" value="1"/>
</dbReference>
<proteinExistence type="predicted"/>
<evidence type="ECO:0008006" key="5">
    <source>
        <dbReference type="Google" id="ProtNLM"/>
    </source>
</evidence>
<dbReference type="OrthoDB" id="1919336at2759"/>
<reference evidence="3 4" key="1">
    <citation type="submission" date="2015-01" db="EMBL/GenBank/DDBJ databases">
        <title>The Genome Sequence of Exophiala spinifera CBS89968.</title>
        <authorList>
            <consortium name="The Broad Institute Genomics Platform"/>
            <person name="Cuomo C."/>
            <person name="de Hoog S."/>
            <person name="Gorbushina A."/>
            <person name="Stielow B."/>
            <person name="Teixiera M."/>
            <person name="Abouelleil A."/>
            <person name="Chapman S.B."/>
            <person name="Priest M."/>
            <person name="Young S.K."/>
            <person name="Wortman J."/>
            <person name="Nusbaum C."/>
            <person name="Birren B."/>
        </authorList>
    </citation>
    <scope>NUCLEOTIDE SEQUENCE [LARGE SCALE GENOMIC DNA]</scope>
    <source>
        <strain evidence="3 4">CBS 89968</strain>
    </source>
</reference>
<dbReference type="STRING" id="91928.A0A0D2B314"/>
<dbReference type="Pfam" id="PF11951">
    <property type="entry name" value="Fungal_trans_2"/>
    <property type="match status" value="1"/>
</dbReference>
<organism evidence="3 4">
    <name type="scientific">Exophiala spinifera</name>
    <dbReference type="NCBI Taxonomy" id="91928"/>
    <lineage>
        <taxon>Eukaryota</taxon>
        <taxon>Fungi</taxon>
        <taxon>Dikarya</taxon>
        <taxon>Ascomycota</taxon>
        <taxon>Pezizomycotina</taxon>
        <taxon>Eurotiomycetes</taxon>
        <taxon>Chaetothyriomycetidae</taxon>
        <taxon>Chaetothyriales</taxon>
        <taxon>Herpotrichiellaceae</taxon>
        <taxon>Exophiala</taxon>
    </lineage>
</organism>
<evidence type="ECO:0000256" key="1">
    <source>
        <dbReference type="ARBA" id="ARBA00004123"/>
    </source>
</evidence>
<dbReference type="GeneID" id="27335594"/>
<keyword evidence="2" id="KW-0539">Nucleus</keyword>
<dbReference type="EMBL" id="KN847497">
    <property type="protein sequence ID" value="KIW13323.1"/>
    <property type="molecule type" value="Genomic_DNA"/>
</dbReference>